<keyword evidence="1" id="KW-0732">Signal</keyword>
<dbReference type="PROSITE" id="PS51257">
    <property type="entry name" value="PROKAR_LIPOPROTEIN"/>
    <property type="match status" value="1"/>
</dbReference>
<comment type="caution">
    <text evidence="2">The sequence shown here is derived from an EMBL/GenBank/DDBJ whole genome shotgun (WGS) entry which is preliminary data.</text>
</comment>
<dbReference type="Gene3D" id="1.25.40.10">
    <property type="entry name" value="Tetratricopeptide repeat domain"/>
    <property type="match status" value="2"/>
</dbReference>
<protein>
    <submittedName>
        <fullName evidence="2">Tetratricopeptide (TPR) repeat protein</fullName>
    </submittedName>
</protein>
<proteinExistence type="predicted"/>
<dbReference type="Proteomes" id="UP000519004">
    <property type="component" value="Unassembled WGS sequence"/>
</dbReference>
<dbReference type="AlphaFoldDB" id="A0A7W7XYG0"/>
<dbReference type="PANTHER" id="PTHR45588:SF1">
    <property type="entry name" value="WW DOMAIN-CONTAINING PROTEIN"/>
    <property type="match status" value="1"/>
</dbReference>
<dbReference type="InterPro" id="IPR011990">
    <property type="entry name" value="TPR-like_helical_dom_sf"/>
</dbReference>
<feature type="chain" id="PRO_5031574514" evidence="1">
    <location>
        <begin position="24"/>
        <end position="556"/>
    </location>
</feature>
<dbReference type="PANTHER" id="PTHR45588">
    <property type="entry name" value="TPR DOMAIN-CONTAINING PROTEIN"/>
    <property type="match status" value="1"/>
</dbReference>
<keyword evidence="3" id="KW-1185">Reference proteome</keyword>
<evidence type="ECO:0000313" key="2">
    <source>
        <dbReference type="EMBL" id="MBB5014692.1"/>
    </source>
</evidence>
<name>A0A7W7XYG0_9GAMM</name>
<organism evidence="2 3">
    <name type="scientific">Rehaibacterium terrae</name>
    <dbReference type="NCBI Taxonomy" id="1341696"/>
    <lineage>
        <taxon>Bacteria</taxon>
        <taxon>Pseudomonadati</taxon>
        <taxon>Pseudomonadota</taxon>
        <taxon>Gammaproteobacteria</taxon>
        <taxon>Lysobacterales</taxon>
        <taxon>Lysobacteraceae</taxon>
        <taxon>Rehaibacterium</taxon>
    </lineage>
</organism>
<reference evidence="2 3" key="1">
    <citation type="submission" date="2020-08" db="EMBL/GenBank/DDBJ databases">
        <title>Genomic Encyclopedia of Type Strains, Phase IV (KMG-IV): sequencing the most valuable type-strain genomes for metagenomic binning, comparative biology and taxonomic classification.</title>
        <authorList>
            <person name="Goeker M."/>
        </authorList>
    </citation>
    <scope>NUCLEOTIDE SEQUENCE [LARGE SCALE GENOMIC DNA]</scope>
    <source>
        <strain evidence="2 3">DSM 25897</strain>
    </source>
</reference>
<accession>A0A7W7XYG0</accession>
<sequence length="556" mass="59883">MKRLTLTVLACAVALAVAGCGRAPDSQTAADAVPDADRPVLFDNLGHLSRPIGAADPDAQRWFDQGLRLAYAFNHQAAERAFAEAARLDPDCAMCFWGRALVLGPNINLPMLPEAMQPAYEHVQRALALAGKATPADRALIEALATRYAWPAPEDRGALDRAYADAMRAVVARFPDDNDAAALFAESLMDLSPWSYWGPDGQPNEHTGEILAALEGVLARDPDHIGAIHYYIHATEASNEPHKAEPHADRLAMLSPGAGHLVHMPAHTYIRVGRYHDATLTNLAATEADAAFLSICRGSSGVYPLGYVPHNWHFATMTAGLEGASRVALNAAEQSLRRVDVAAIDQLSFMQQFAVAPLMTQLRFGRWDAVLAQSAPPVDRPYPTAIWHFARGLARARTGDIDGARAELAALEPLAADPAMAQVPLWDINAADKVLAVAVPFLRGEIAAAAGDRDTAIAELTAAVAAEDALGYNEPPDWLLPVRPYLGVALLDAGRAAEAEAVFARDLRVFPEAGWSLFGLAQAQRAQGKTTEADATQARFERAWQWADVTLERARF</sequence>
<evidence type="ECO:0000256" key="1">
    <source>
        <dbReference type="SAM" id="SignalP"/>
    </source>
</evidence>
<dbReference type="EMBL" id="JACHHX010000003">
    <property type="protein sequence ID" value="MBB5014692.1"/>
    <property type="molecule type" value="Genomic_DNA"/>
</dbReference>
<dbReference type="RefSeq" id="WP_183947276.1">
    <property type="nucleotide sequence ID" value="NZ_JACHHX010000003.1"/>
</dbReference>
<gene>
    <name evidence="2" type="ORF">HNQ58_000568</name>
</gene>
<feature type="signal peptide" evidence="1">
    <location>
        <begin position="1"/>
        <end position="23"/>
    </location>
</feature>
<dbReference type="SUPFAM" id="SSF48452">
    <property type="entry name" value="TPR-like"/>
    <property type="match status" value="2"/>
</dbReference>
<evidence type="ECO:0000313" key="3">
    <source>
        <dbReference type="Proteomes" id="UP000519004"/>
    </source>
</evidence>